<proteinExistence type="predicted"/>
<evidence type="ECO:0000256" key="1">
    <source>
        <dbReference type="ARBA" id="ARBA00023015"/>
    </source>
</evidence>
<sequence>MRHMKCTYCNSDKVILVDGEYVCTECGTVVGYEALPPIVTKVQPIKKIKQILMILEKEKREIIKTKYSDIVKYYIAKICRELGSPELEREALELLSTIDKRVWQGKSPRVIAASLVYLAAERLNYHFHKRQIGEIVKVSKFSIRDTVVKLRKYV</sequence>
<dbReference type="InterPro" id="IPR013137">
    <property type="entry name" value="Znf_TFIIB"/>
</dbReference>
<dbReference type="eggNOG" id="arCOG05559">
    <property type="taxonomic scope" value="Archaea"/>
</dbReference>
<dbReference type="HOGENOM" id="CLU_1656936_0_0_2"/>
<keyword evidence="6" id="KW-1185">Reference proteome</keyword>
<accession>A3MV13</accession>
<dbReference type="Proteomes" id="UP000001431">
    <property type="component" value="Chromosome"/>
</dbReference>
<evidence type="ECO:0000313" key="6">
    <source>
        <dbReference type="Proteomes" id="UP000001431"/>
    </source>
</evidence>
<dbReference type="SUPFAM" id="SSF57783">
    <property type="entry name" value="Zinc beta-ribbon"/>
    <property type="match status" value="1"/>
</dbReference>
<keyword evidence="2" id="KW-0804">Transcription</keyword>
<evidence type="ECO:0000313" key="5">
    <source>
        <dbReference type="EMBL" id="ABO08480.1"/>
    </source>
</evidence>
<gene>
    <name evidence="5" type="ordered locus">Pcal_1055</name>
</gene>
<dbReference type="CDD" id="cd00043">
    <property type="entry name" value="CYCLIN_SF"/>
    <property type="match status" value="1"/>
</dbReference>
<evidence type="ECO:0000259" key="3">
    <source>
        <dbReference type="Pfam" id="PF00382"/>
    </source>
</evidence>
<dbReference type="RefSeq" id="WP_011849738.1">
    <property type="nucleotide sequence ID" value="NC_009073.1"/>
</dbReference>
<dbReference type="GO" id="GO:0017025">
    <property type="term" value="F:TBP-class protein binding"/>
    <property type="evidence" value="ECO:0007669"/>
    <property type="project" value="InterPro"/>
</dbReference>
<keyword evidence="1" id="KW-0805">Transcription regulation</keyword>
<dbReference type="InterPro" id="IPR013150">
    <property type="entry name" value="TFIIB_cyclin"/>
</dbReference>
<dbReference type="Pfam" id="PF08271">
    <property type="entry name" value="Zn_Ribbon_TF"/>
    <property type="match status" value="1"/>
</dbReference>
<protein>
    <submittedName>
        <fullName evidence="5">Transcription factor TFIIB, cyclin-related protein</fullName>
    </submittedName>
</protein>
<feature type="domain" description="Transcription factor TFIIB cyclin-like" evidence="3">
    <location>
        <begin position="73"/>
        <end position="150"/>
    </location>
</feature>
<evidence type="ECO:0000256" key="2">
    <source>
        <dbReference type="ARBA" id="ARBA00023163"/>
    </source>
</evidence>
<feature type="domain" description="TFIIB-type" evidence="4">
    <location>
        <begin position="4"/>
        <end position="37"/>
    </location>
</feature>
<evidence type="ECO:0000259" key="4">
    <source>
        <dbReference type="Pfam" id="PF08271"/>
    </source>
</evidence>
<dbReference type="InterPro" id="IPR036915">
    <property type="entry name" value="Cyclin-like_sf"/>
</dbReference>
<dbReference type="Pfam" id="PF00382">
    <property type="entry name" value="TFIIB"/>
    <property type="match status" value="1"/>
</dbReference>
<dbReference type="KEGG" id="pcl:Pcal_1055"/>
<dbReference type="SUPFAM" id="SSF47954">
    <property type="entry name" value="Cyclin-like"/>
    <property type="match status" value="1"/>
</dbReference>
<dbReference type="EMBL" id="CP000561">
    <property type="protein sequence ID" value="ABO08480.1"/>
    <property type="molecule type" value="Genomic_DNA"/>
</dbReference>
<dbReference type="STRING" id="410359.Pcal_1055"/>
<organism evidence="5 6">
    <name type="scientific">Pyrobaculum calidifontis (strain DSM 21063 / JCM 11548 / VA1)</name>
    <dbReference type="NCBI Taxonomy" id="410359"/>
    <lineage>
        <taxon>Archaea</taxon>
        <taxon>Thermoproteota</taxon>
        <taxon>Thermoprotei</taxon>
        <taxon>Thermoproteales</taxon>
        <taxon>Thermoproteaceae</taxon>
        <taxon>Pyrobaculum</taxon>
    </lineage>
</organism>
<dbReference type="AlphaFoldDB" id="A3MV13"/>
<dbReference type="GeneID" id="4909056"/>
<name>A3MV13_PYRCJ</name>
<dbReference type="Gene3D" id="1.10.472.10">
    <property type="entry name" value="Cyclin-like"/>
    <property type="match status" value="1"/>
</dbReference>
<reference evidence="5" key="1">
    <citation type="submission" date="2007-02" db="EMBL/GenBank/DDBJ databases">
        <title>Complete sequence of Pyrobaculum calidifontis JCM 11548.</title>
        <authorList>
            <consortium name="US DOE Joint Genome Institute"/>
            <person name="Copeland A."/>
            <person name="Lucas S."/>
            <person name="Lapidus A."/>
            <person name="Barry K."/>
            <person name="Glavina del Rio T."/>
            <person name="Dalin E."/>
            <person name="Tice H."/>
            <person name="Pitluck S."/>
            <person name="Chain P."/>
            <person name="Malfatti S."/>
            <person name="Shin M."/>
            <person name="Vergez L."/>
            <person name="Schmutz J."/>
            <person name="Larimer F."/>
            <person name="Land M."/>
            <person name="Hauser L."/>
            <person name="Kyrpides N."/>
            <person name="Mikhailova N."/>
            <person name="Cozen A.E."/>
            <person name="Fitz-Gibbon S.T."/>
            <person name="House C.H."/>
            <person name="Saltikov C."/>
            <person name="Lowe T.M."/>
            <person name="Richardson P."/>
        </authorList>
    </citation>
    <scope>NUCLEOTIDE SEQUENCE [LARGE SCALE GENOMIC DNA]</scope>
    <source>
        <strain evidence="5">JCM 11548</strain>
    </source>
</reference>